<proteinExistence type="predicted"/>
<protein>
    <submittedName>
        <fullName evidence="1">Uncharacterized protein</fullName>
    </submittedName>
</protein>
<evidence type="ECO:0000313" key="2">
    <source>
        <dbReference type="Proteomes" id="UP000005406"/>
    </source>
</evidence>
<accession>A0A6N3QZH0</accession>
<evidence type="ECO:0000313" key="1">
    <source>
        <dbReference type="EMBL" id="EIQ10871.1"/>
    </source>
</evidence>
<name>A0A6N3QZH0_SHIFL</name>
<dbReference type="AlphaFoldDB" id="A0A6N3QZH0"/>
<comment type="caution">
    <text evidence="1">The sequence shown here is derived from an EMBL/GenBank/DDBJ whole genome shotgun (WGS) entry which is preliminary data.</text>
</comment>
<organism evidence="1 2">
    <name type="scientific">Shigella flexneri CCH060</name>
    <dbReference type="NCBI Taxonomy" id="754091"/>
    <lineage>
        <taxon>Bacteria</taxon>
        <taxon>Pseudomonadati</taxon>
        <taxon>Pseudomonadota</taxon>
        <taxon>Gammaproteobacteria</taxon>
        <taxon>Enterobacterales</taxon>
        <taxon>Enterobacteriaceae</taxon>
        <taxon>Shigella</taxon>
    </lineage>
</organism>
<dbReference type="Proteomes" id="UP000005406">
    <property type="component" value="Unassembled WGS sequence"/>
</dbReference>
<reference evidence="1 2" key="1">
    <citation type="submission" date="2012-03" db="EMBL/GenBank/DDBJ databases">
        <authorList>
            <person name="Rasko D."/>
            <person name="Redman J."/>
            <person name="Daugherty S.C."/>
            <person name="Tallon L."/>
            <person name="Sadzewicz L."/>
            <person name="Jones K."/>
            <person name="Santana-Cruz I."/>
            <person name="Liu X."/>
        </authorList>
    </citation>
    <scope>NUCLEOTIDE SEQUENCE [LARGE SCALE GENOMIC DNA]</scope>
    <source>
        <strain evidence="1 2">CCH060</strain>
    </source>
</reference>
<sequence length="40" mass="4455">MLDFHESTPISFFVVVLFLPIVKIASAENNPFDARAIFSA</sequence>
<gene>
    <name evidence="1" type="ORF">SFCCH060_2243</name>
</gene>
<dbReference type="EMBL" id="AKMW01000052">
    <property type="protein sequence ID" value="EIQ10871.1"/>
    <property type="molecule type" value="Genomic_DNA"/>
</dbReference>